<dbReference type="Gene3D" id="1.25.40.20">
    <property type="entry name" value="Ankyrin repeat-containing domain"/>
    <property type="match status" value="1"/>
</dbReference>
<feature type="region of interest" description="Disordered" evidence="4">
    <location>
        <begin position="1"/>
        <end position="54"/>
    </location>
</feature>
<feature type="region of interest" description="Disordered" evidence="4">
    <location>
        <begin position="206"/>
        <end position="225"/>
    </location>
</feature>
<organism evidence="5 6">
    <name type="scientific">Trematosphaeria pertusa</name>
    <dbReference type="NCBI Taxonomy" id="390896"/>
    <lineage>
        <taxon>Eukaryota</taxon>
        <taxon>Fungi</taxon>
        <taxon>Dikarya</taxon>
        <taxon>Ascomycota</taxon>
        <taxon>Pezizomycotina</taxon>
        <taxon>Dothideomycetes</taxon>
        <taxon>Pleosporomycetidae</taxon>
        <taxon>Pleosporales</taxon>
        <taxon>Massarineae</taxon>
        <taxon>Trematosphaeriaceae</taxon>
        <taxon>Trematosphaeria</taxon>
    </lineage>
</organism>
<dbReference type="PANTHER" id="PTHR24126:SF14">
    <property type="entry name" value="ANK_REP_REGION DOMAIN-CONTAINING PROTEIN"/>
    <property type="match status" value="1"/>
</dbReference>
<accession>A0A6A6I8U5</accession>
<keyword evidence="1" id="KW-0677">Repeat</keyword>
<protein>
    <submittedName>
        <fullName evidence="5">Ankyrin</fullName>
    </submittedName>
</protein>
<dbReference type="OrthoDB" id="5337793at2759"/>
<dbReference type="SMART" id="SM00248">
    <property type="entry name" value="ANK"/>
    <property type="match status" value="2"/>
</dbReference>
<proteinExistence type="predicted"/>
<dbReference type="PANTHER" id="PTHR24126">
    <property type="entry name" value="ANKYRIN REPEAT, PH AND SEC7 DOMAIN CONTAINING PROTEIN SECG-RELATED"/>
    <property type="match status" value="1"/>
</dbReference>
<dbReference type="GeneID" id="54585510"/>
<dbReference type="PROSITE" id="PS50088">
    <property type="entry name" value="ANK_REPEAT"/>
    <property type="match status" value="2"/>
</dbReference>
<dbReference type="Proteomes" id="UP000800094">
    <property type="component" value="Unassembled WGS sequence"/>
</dbReference>
<dbReference type="PROSITE" id="PS50297">
    <property type="entry name" value="ANK_REP_REGION"/>
    <property type="match status" value="2"/>
</dbReference>
<feature type="compositionally biased region" description="Basic and acidic residues" evidence="4">
    <location>
        <begin position="15"/>
        <end position="30"/>
    </location>
</feature>
<evidence type="ECO:0000256" key="4">
    <source>
        <dbReference type="SAM" id="MobiDB-lite"/>
    </source>
</evidence>
<dbReference type="Pfam" id="PF12796">
    <property type="entry name" value="Ank_2"/>
    <property type="match status" value="1"/>
</dbReference>
<dbReference type="InterPro" id="IPR002110">
    <property type="entry name" value="Ankyrin_rpt"/>
</dbReference>
<evidence type="ECO:0000256" key="3">
    <source>
        <dbReference type="PROSITE-ProRule" id="PRU00023"/>
    </source>
</evidence>
<evidence type="ECO:0000256" key="2">
    <source>
        <dbReference type="ARBA" id="ARBA00023043"/>
    </source>
</evidence>
<evidence type="ECO:0000256" key="1">
    <source>
        <dbReference type="ARBA" id="ARBA00022737"/>
    </source>
</evidence>
<dbReference type="AlphaFoldDB" id="A0A6A6I8U5"/>
<reference evidence="5" key="1">
    <citation type="journal article" date="2020" name="Stud. Mycol.">
        <title>101 Dothideomycetes genomes: a test case for predicting lifestyles and emergence of pathogens.</title>
        <authorList>
            <person name="Haridas S."/>
            <person name="Albert R."/>
            <person name="Binder M."/>
            <person name="Bloem J."/>
            <person name="Labutti K."/>
            <person name="Salamov A."/>
            <person name="Andreopoulos B."/>
            <person name="Baker S."/>
            <person name="Barry K."/>
            <person name="Bills G."/>
            <person name="Bluhm B."/>
            <person name="Cannon C."/>
            <person name="Castanera R."/>
            <person name="Culley D."/>
            <person name="Daum C."/>
            <person name="Ezra D."/>
            <person name="Gonzalez J."/>
            <person name="Henrissat B."/>
            <person name="Kuo A."/>
            <person name="Liang C."/>
            <person name="Lipzen A."/>
            <person name="Lutzoni F."/>
            <person name="Magnuson J."/>
            <person name="Mondo S."/>
            <person name="Nolan M."/>
            <person name="Ohm R."/>
            <person name="Pangilinan J."/>
            <person name="Park H.-J."/>
            <person name="Ramirez L."/>
            <person name="Alfaro M."/>
            <person name="Sun H."/>
            <person name="Tritt A."/>
            <person name="Yoshinaga Y."/>
            <person name="Zwiers L.-H."/>
            <person name="Turgeon B."/>
            <person name="Goodwin S."/>
            <person name="Spatafora J."/>
            <person name="Crous P."/>
            <person name="Grigoriev I."/>
        </authorList>
    </citation>
    <scope>NUCLEOTIDE SEQUENCE</scope>
    <source>
        <strain evidence="5">CBS 122368</strain>
    </source>
</reference>
<gene>
    <name evidence="5" type="ORF">BU26DRAFT_552953</name>
</gene>
<evidence type="ECO:0000313" key="5">
    <source>
        <dbReference type="EMBL" id="KAF2245950.1"/>
    </source>
</evidence>
<dbReference type="RefSeq" id="XP_033680954.1">
    <property type="nucleotide sequence ID" value="XM_033832180.1"/>
</dbReference>
<dbReference type="InterPro" id="IPR036770">
    <property type="entry name" value="Ankyrin_rpt-contain_sf"/>
</dbReference>
<keyword evidence="2 3" id="KW-0040">ANK repeat</keyword>
<keyword evidence="6" id="KW-1185">Reference proteome</keyword>
<feature type="repeat" description="ANK" evidence="3">
    <location>
        <begin position="131"/>
        <end position="163"/>
    </location>
</feature>
<sequence length="464" mass="52395">MTESSNSPATPGESDATKPHAMDELAKEVESLTIEASPKVEDSQSTGKPPYEDSRQHRFTEFLRLCRAGDHEAVRKQLEGLPNRIHLLRPKDEKGKTALFHAAATQHRDILELLIEKAAEISRGINVTDSLGRTPLMIAAREARLENVLILLEAGADKMIEDHEGRRAIDYASPLWMKTDISPRRNTPMSQLIEGMLRTEIARALRRDEDGATSSESAETSEECEHQRMYVFERSTAKDGATVTSLVVKSKSTAQSDPNQRPPQAILEEKQEISEMKCAHFISGIWMSSSDLGSAKLVVREFTLPSWQSQKCLGFLEMKGVQTWAMSGYRHDGKEHSVLSGCWWTAKAIEIAEDIGFKFGGDERRLACHVEPQLMAWYLSQRGISLAKISALTSPSVARWRPRGIKIWVSHVVCPSCRSFAAHLNFFTWKYHGFEFNLQGISQKRNEERESLWSRTSPMWYHRG</sequence>
<name>A0A6A6I8U5_9PLEO</name>
<dbReference type="SUPFAM" id="SSF48403">
    <property type="entry name" value="Ankyrin repeat"/>
    <property type="match status" value="1"/>
</dbReference>
<evidence type="ECO:0000313" key="6">
    <source>
        <dbReference type="Proteomes" id="UP000800094"/>
    </source>
</evidence>
<feature type="repeat" description="ANK" evidence="3">
    <location>
        <begin position="94"/>
        <end position="122"/>
    </location>
</feature>
<dbReference type="EMBL" id="ML987199">
    <property type="protein sequence ID" value="KAF2245950.1"/>
    <property type="molecule type" value="Genomic_DNA"/>
</dbReference>